<sequence length="382" mass="42612">MKCPRCETELPGRIRTGRTCWSCQQRFALEPKYTRGLHDLRLRRTVERLGDGGRVVLTVQQLRWAHHERGRPPIRPRRDPPGRPDEPRFEGVGVLAFCLGMGAGLVAVAYLLITRLPASIILAAVVGLFGLVMLGAMARDAFRLLRRGRIRARWELAERQWQLRRELQRRQEAAWTTPLDNRPDWSDAEFRSKVLNPWAEVYGGLPDGVVEDAAVRPSVPDGPPVLAVLCPDRTITAFLHANTFAERFRAVLVAATAELPDGLPVIVLHDASPQGLLLLREARAARPAVPVVDAGLSTRTAVAAWDRAVQLYEHQEREPLAELLARLPGLSEREHGWLAKGLWSPLVAVPPKRLLAMAERAAERALHGNVGFLSWPVPEVPR</sequence>
<accession>A0ABZ1U9V1</accession>
<feature type="transmembrane region" description="Helical" evidence="1">
    <location>
        <begin position="119"/>
        <end position="138"/>
    </location>
</feature>
<organism evidence="2 3">
    <name type="scientific">Kitasatospora purpeofusca</name>
    <dbReference type="NCBI Taxonomy" id="67352"/>
    <lineage>
        <taxon>Bacteria</taxon>
        <taxon>Bacillati</taxon>
        <taxon>Actinomycetota</taxon>
        <taxon>Actinomycetes</taxon>
        <taxon>Kitasatosporales</taxon>
        <taxon>Streptomycetaceae</taxon>
        <taxon>Kitasatospora</taxon>
    </lineage>
</organism>
<keyword evidence="3" id="KW-1185">Reference proteome</keyword>
<evidence type="ECO:0000256" key="1">
    <source>
        <dbReference type="SAM" id="Phobius"/>
    </source>
</evidence>
<proteinExistence type="predicted"/>
<feature type="transmembrane region" description="Helical" evidence="1">
    <location>
        <begin position="92"/>
        <end position="113"/>
    </location>
</feature>
<evidence type="ECO:0000313" key="2">
    <source>
        <dbReference type="EMBL" id="WUQ87955.1"/>
    </source>
</evidence>
<protein>
    <submittedName>
        <fullName evidence="2">Uncharacterized protein</fullName>
    </submittedName>
</protein>
<name>A0ABZ1U9V1_9ACTN</name>
<evidence type="ECO:0000313" key="3">
    <source>
        <dbReference type="Proteomes" id="UP001432222"/>
    </source>
</evidence>
<dbReference type="Proteomes" id="UP001432222">
    <property type="component" value="Chromosome"/>
</dbReference>
<keyword evidence="1" id="KW-0472">Membrane</keyword>
<dbReference type="EMBL" id="CP108110">
    <property type="protein sequence ID" value="WUQ87955.1"/>
    <property type="molecule type" value="Genomic_DNA"/>
</dbReference>
<dbReference type="RefSeq" id="WP_328958509.1">
    <property type="nucleotide sequence ID" value="NZ_CP108110.1"/>
</dbReference>
<keyword evidence="1" id="KW-1133">Transmembrane helix</keyword>
<gene>
    <name evidence="2" type="ORF">OHA16_36205</name>
</gene>
<reference evidence="2" key="1">
    <citation type="submission" date="2022-10" db="EMBL/GenBank/DDBJ databases">
        <title>The complete genomes of actinobacterial strains from the NBC collection.</title>
        <authorList>
            <person name="Joergensen T.S."/>
            <person name="Alvarez Arevalo M."/>
            <person name="Sterndorff E.B."/>
            <person name="Faurdal D."/>
            <person name="Vuksanovic O."/>
            <person name="Mourched A.-S."/>
            <person name="Charusanti P."/>
            <person name="Shaw S."/>
            <person name="Blin K."/>
            <person name="Weber T."/>
        </authorList>
    </citation>
    <scope>NUCLEOTIDE SEQUENCE</scope>
    <source>
        <strain evidence="2">NBC_00222</strain>
    </source>
</reference>
<keyword evidence="1" id="KW-0812">Transmembrane</keyword>